<dbReference type="GO" id="GO:0005829">
    <property type="term" value="C:cytosol"/>
    <property type="evidence" value="ECO:0007669"/>
    <property type="project" value="TreeGrafter"/>
</dbReference>
<dbReference type="AlphaFoldDB" id="A0AAD7P346"/>
<dbReference type="InterPro" id="IPR010357">
    <property type="entry name" value="TXNDC17_dom"/>
</dbReference>
<protein>
    <recommendedName>
        <fullName evidence="2">Thioredoxin domain-containing protein</fullName>
    </recommendedName>
</protein>
<name>A0AAD7P346_9AGAR</name>
<dbReference type="Proteomes" id="UP001215598">
    <property type="component" value="Unassembled WGS sequence"/>
</dbReference>
<organism evidence="3 4">
    <name type="scientific">Mycena metata</name>
    <dbReference type="NCBI Taxonomy" id="1033252"/>
    <lineage>
        <taxon>Eukaryota</taxon>
        <taxon>Fungi</taxon>
        <taxon>Dikarya</taxon>
        <taxon>Basidiomycota</taxon>
        <taxon>Agaricomycotina</taxon>
        <taxon>Agaricomycetes</taxon>
        <taxon>Agaricomycetidae</taxon>
        <taxon>Agaricales</taxon>
        <taxon>Marasmiineae</taxon>
        <taxon>Mycenaceae</taxon>
        <taxon>Mycena</taxon>
    </lineage>
</organism>
<accession>A0AAD7P346</accession>
<sequence>MPLNVADSAIKPAAVLDRPEEFVIFYSDVVDGQMWCPDCRVVDEQVKQAFTAPNSPSAVIIYVGNKPDWKSSDNVFRGEPLKITEIPTIVKLKENKEVGRLMDAEIKTGLEKFVAS</sequence>
<dbReference type="Pfam" id="PF06110">
    <property type="entry name" value="TXD17-like_Trx"/>
    <property type="match status" value="1"/>
</dbReference>
<dbReference type="PANTHER" id="PTHR12452">
    <property type="entry name" value="42-9-9 PROTEIN-RELATED"/>
    <property type="match status" value="1"/>
</dbReference>
<dbReference type="GO" id="GO:0047134">
    <property type="term" value="F:protein-disulfide reductase [NAD(P)H] activity"/>
    <property type="evidence" value="ECO:0007669"/>
    <property type="project" value="InterPro"/>
</dbReference>
<dbReference type="InterPro" id="IPR036249">
    <property type="entry name" value="Thioredoxin-like_sf"/>
</dbReference>
<evidence type="ECO:0000313" key="4">
    <source>
        <dbReference type="Proteomes" id="UP001215598"/>
    </source>
</evidence>
<dbReference type="PANTHER" id="PTHR12452:SF0">
    <property type="entry name" value="THIOREDOXIN DOMAIN-CONTAINING PROTEIN 17"/>
    <property type="match status" value="1"/>
</dbReference>
<gene>
    <name evidence="3" type="ORF">B0H16DRAFT_1491024</name>
</gene>
<evidence type="ECO:0000313" key="3">
    <source>
        <dbReference type="EMBL" id="KAJ7786599.1"/>
    </source>
</evidence>
<proteinExistence type="inferred from homology"/>
<comment type="caution">
    <text evidence="3">The sequence shown here is derived from an EMBL/GenBank/DDBJ whole genome shotgun (WGS) entry which is preliminary data.</text>
</comment>
<dbReference type="SUPFAM" id="SSF52833">
    <property type="entry name" value="Thioredoxin-like"/>
    <property type="match status" value="1"/>
</dbReference>
<dbReference type="InterPro" id="IPR045108">
    <property type="entry name" value="TXNDC17-like"/>
</dbReference>
<keyword evidence="4" id="KW-1185">Reference proteome</keyword>
<evidence type="ECO:0000256" key="1">
    <source>
        <dbReference type="ARBA" id="ARBA00008987"/>
    </source>
</evidence>
<evidence type="ECO:0000259" key="2">
    <source>
        <dbReference type="Pfam" id="PF06110"/>
    </source>
</evidence>
<dbReference type="EMBL" id="JARKIB010000001">
    <property type="protein sequence ID" value="KAJ7786599.1"/>
    <property type="molecule type" value="Genomic_DNA"/>
</dbReference>
<dbReference type="Gene3D" id="3.40.30.10">
    <property type="entry name" value="Glutaredoxin"/>
    <property type="match status" value="1"/>
</dbReference>
<feature type="domain" description="Thioredoxin" evidence="2">
    <location>
        <begin position="21"/>
        <end position="106"/>
    </location>
</feature>
<reference evidence="3" key="1">
    <citation type="submission" date="2023-03" db="EMBL/GenBank/DDBJ databases">
        <title>Massive genome expansion in bonnet fungi (Mycena s.s.) driven by repeated elements and novel gene families across ecological guilds.</title>
        <authorList>
            <consortium name="Lawrence Berkeley National Laboratory"/>
            <person name="Harder C.B."/>
            <person name="Miyauchi S."/>
            <person name="Viragh M."/>
            <person name="Kuo A."/>
            <person name="Thoen E."/>
            <person name="Andreopoulos B."/>
            <person name="Lu D."/>
            <person name="Skrede I."/>
            <person name="Drula E."/>
            <person name="Henrissat B."/>
            <person name="Morin E."/>
            <person name="Kohler A."/>
            <person name="Barry K."/>
            <person name="LaButti K."/>
            <person name="Morin E."/>
            <person name="Salamov A."/>
            <person name="Lipzen A."/>
            <person name="Mereny Z."/>
            <person name="Hegedus B."/>
            <person name="Baldrian P."/>
            <person name="Stursova M."/>
            <person name="Weitz H."/>
            <person name="Taylor A."/>
            <person name="Grigoriev I.V."/>
            <person name="Nagy L.G."/>
            <person name="Martin F."/>
            <person name="Kauserud H."/>
        </authorList>
    </citation>
    <scope>NUCLEOTIDE SEQUENCE</scope>
    <source>
        <strain evidence="3">CBHHK182m</strain>
    </source>
</reference>
<comment type="similarity">
    <text evidence="1">Belongs to the thioredoxin family.</text>
</comment>